<evidence type="ECO:0000256" key="5">
    <source>
        <dbReference type="ARBA" id="ARBA00023244"/>
    </source>
</evidence>
<reference evidence="6 7" key="1">
    <citation type="journal article" date="2019" name="Int. J. Syst. Evol. Microbiol.">
        <title>The Global Catalogue of Microorganisms (GCM) 10K type strain sequencing project: providing services to taxonomists for standard genome sequencing and annotation.</title>
        <authorList>
            <consortium name="The Broad Institute Genomics Platform"/>
            <consortium name="The Broad Institute Genome Sequencing Center for Infectious Disease"/>
            <person name="Wu L."/>
            <person name="Ma J."/>
        </authorList>
    </citation>
    <scope>NUCLEOTIDE SEQUENCE [LARGE SCALE GENOMIC DNA]</scope>
    <source>
        <strain evidence="6 7">JCM 1417</strain>
    </source>
</reference>
<dbReference type="PANTHER" id="PTHR35330">
    <property type="entry name" value="SIROHEME BIOSYNTHESIS PROTEIN MET8"/>
    <property type="match status" value="1"/>
</dbReference>
<gene>
    <name evidence="6" type="ORF">GCM10008908_04040</name>
</gene>
<dbReference type="EC" id="1.3.1.76" evidence="2"/>
<sequence>MDSFNNSVFISLNGMNTKVLILGGGKSALIKAKTLLYNGFMVHCISKEFTDEFKVLDGAYTNLELLDKPFTNELLEDYHLIVICTNDDKFNENIRNICNSKNRIFIDTTLPENSKAVLCATGRSKNIALGLRVKGKNPKASVFLCNKGKEYFESFDNYIEFITHIRNNVTTLNNKNEILNFICSEDFLFFFNHGYHIEILKLFYSDLLNKRGIDLNYTMNGGV</sequence>
<evidence type="ECO:0000256" key="3">
    <source>
        <dbReference type="ARBA" id="ARBA00023002"/>
    </source>
</evidence>
<evidence type="ECO:0000256" key="1">
    <source>
        <dbReference type="ARBA" id="ARBA00005010"/>
    </source>
</evidence>
<accession>A0ABN1KGT0</accession>
<keyword evidence="4" id="KW-0520">NAD</keyword>
<dbReference type="Pfam" id="PF13241">
    <property type="entry name" value="NAD_binding_7"/>
    <property type="match status" value="1"/>
</dbReference>
<keyword evidence="7" id="KW-1185">Reference proteome</keyword>
<dbReference type="Gene3D" id="3.40.50.720">
    <property type="entry name" value="NAD(P)-binding Rossmann-like Domain"/>
    <property type="match status" value="1"/>
</dbReference>
<dbReference type="InterPro" id="IPR028161">
    <property type="entry name" value="Met8-like"/>
</dbReference>
<keyword evidence="5" id="KW-0627">Porphyrin biosynthesis</keyword>
<dbReference type="SUPFAM" id="SSF51735">
    <property type="entry name" value="NAD(P)-binding Rossmann-fold domains"/>
    <property type="match status" value="1"/>
</dbReference>
<dbReference type="Proteomes" id="UP001501047">
    <property type="component" value="Unassembled WGS sequence"/>
</dbReference>
<name>A0ABN1KGT0_CLOSU</name>
<evidence type="ECO:0000256" key="2">
    <source>
        <dbReference type="ARBA" id="ARBA00012400"/>
    </source>
</evidence>
<dbReference type="InterPro" id="IPR036291">
    <property type="entry name" value="NAD(P)-bd_dom_sf"/>
</dbReference>
<proteinExistence type="predicted"/>
<evidence type="ECO:0000313" key="7">
    <source>
        <dbReference type="Proteomes" id="UP001501047"/>
    </source>
</evidence>
<dbReference type="NCBIfam" id="NF004045">
    <property type="entry name" value="PRK05562.1"/>
    <property type="match status" value="1"/>
</dbReference>
<evidence type="ECO:0000313" key="6">
    <source>
        <dbReference type="EMBL" id="GAA0766404.1"/>
    </source>
</evidence>
<dbReference type="PANTHER" id="PTHR35330:SF1">
    <property type="entry name" value="SIROHEME BIOSYNTHESIS PROTEIN MET8"/>
    <property type="match status" value="1"/>
</dbReference>
<comment type="pathway">
    <text evidence="1">Porphyrin-containing compound metabolism; siroheme biosynthesis; sirohydrochlorin from precorrin-2: step 1/1.</text>
</comment>
<keyword evidence="3" id="KW-0560">Oxidoreductase</keyword>
<protein>
    <recommendedName>
        <fullName evidence="2">precorrin-2 dehydrogenase</fullName>
        <ecNumber evidence="2">1.3.1.76</ecNumber>
    </recommendedName>
</protein>
<dbReference type="EMBL" id="BAAACI010000001">
    <property type="protein sequence ID" value="GAA0766404.1"/>
    <property type="molecule type" value="Genomic_DNA"/>
</dbReference>
<dbReference type="RefSeq" id="WP_343823154.1">
    <property type="nucleotide sequence ID" value="NZ_BAAACI010000001.1"/>
</dbReference>
<evidence type="ECO:0000256" key="4">
    <source>
        <dbReference type="ARBA" id="ARBA00023027"/>
    </source>
</evidence>
<organism evidence="6 7">
    <name type="scientific">Clostridium subterminale</name>
    <dbReference type="NCBI Taxonomy" id="1550"/>
    <lineage>
        <taxon>Bacteria</taxon>
        <taxon>Bacillati</taxon>
        <taxon>Bacillota</taxon>
        <taxon>Clostridia</taxon>
        <taxon>Eubacteriales</taxon>
        <taxon>Clostridiaceae</taxon>
        <taxon>Clostridium</taxon>
    </lineage>
</organism>
<comment type="caution">
    <text evidence="6">The sequence shown here is derived from an EMBL/GenBank/DDBJ whole genome shotgun (WGS) entry which is preliminary data.</text>
</comment>